<gene>
    <name evidence="8" type="primary">dedA_2</name>
    <name evidence="8" type="ORF">SAMEA3906487_03932</name>
</gene>
<dbReference type="InterPro" id="IPR051311">
    <property type="entry name" value="DedA_domain"/>
</dbReference>
<dbReference type="RefSeq" id="WP_063492454.1">
    <property type="nucleotide sequence ID" value="NZ_CP016340.1"/>
</dbReference>
<dbReference type="PANTHER" id="PTHR42709">
    <property type="entry name" value="ALKALINE PHOSPHATASE LIKE PROTEIN"/>
    <property type="match status" value="1"/>
</dbReference>
<evidence type="ECO:0000256" key="3">
    <source>
        <dbReference type="ARBA" id="ARBA00022692"/>
    </source>
</evidence>
<feature type="transmembrane region" description="Helical" evidence="6">
    <location>
        <begin position="38"/>
        <end position="66"/>
    </location>
</feature>
<evidence type="ECO:0000256" key="1">
    <source>
        <dbReference type="ARBA" id="ARBA00004651"/>
    </source>
</evidence>
<protein>
    <submittedName>
        <fullName evidence="8">Integral-membrane protein</fullName>
    </submittedName>
</protein>
<feature type="transmembrane region" description="Helical" evidence="6">
    <location>
        <begin position="138"/>
        <end position="161"/>
    </location>
</feature>
<dbReference type="eggNOG" id="COG0607">
    <property type="taxonomic scope" value="Bacteria"/>
</dbReference>
<dbReference type="AlphaFoldDB" id="A0A157LV88"/>
<dbReference type="EMBL" id="LT546645">
    <property type="protein sequence ID" value="SAI73991.1"/>
    <property type="molecule type" value="Genomic_DNA"/>
</dbReference>
<keyword evidence="2" id="KW-1003">Cell membrane</keyword>
<dbReference type="GeneID" id="56588848"/>
<keyword evidence="3 6" id="KW-0812">Transmembrane</keyword>
<dbReference type="STRING" id="123899.SAMEA3906487_03932"/>
<feature type="transmembrane region" description="Helical" evidence="6">
    <location>
        <begin position="106"/>
        <end position="131"/>
    </location>
</feature>
<comment type="subcellular location">
    <subcellularLocation>
        <location evidence="1">Cell membrane</location>
        <topology evidence="1">Multi-pass membrane protein</topology>
    </subcellularLocation>
</comment>
<feature type="transmembrane region" description="Helical" evidence="6">
    <location>
        <begin position="173"/>
        <end position="192"/>
    </location>
</feature>
<evidence type="ECO:0000256" key="6">
    <source>
        <dbReference type="SAM" id="Phobius"/>
    </source>
</evidence>
<dbReference type="InterPro" id="IPR036873">
    <property type="entry name" value="Rhodanese-like_dom_sf"/>
</dbReference>
<dbReference type="SMART" id="SM00450">
    <property type="entry name" value="RHOD"/>
    <property type="match status" value="1"/>
</dbReference>
<keyword evidence="9" id="KW-1185">Reference proteome</keyword>
<dbReference type="Proteomes" id="UP000076825">
    <property type="component" value="Chromosome 1"/>
</dbReference>
<dbReference type="GO" id="GO:0005886">
    <property type="term" value="C:plasma membrane"/>
    <property type="evidence" value="ECO:0007669"/>
    <property type="project" value="UniProtKB-SubCell"/>
</dbReference>
<accession>A0A157LV88</accession>
<evidence type="ECO:0000313" key="9">
    <source>
        <dbReference type="Proteomes" id="UP000076825"/>
    </source>
</evidence>
<dbReference type="Gene3D" id="3.40.250.10">
    <property type="entry name" value="Rhodanese-like domain"/>
    <property type="match status" value="1"/>
</dbReference>
<dbReference type="OrthoDB" id="21108at2"/>
<feature type="domain" description="Rhodanese" evidence="7">
    <location>
        <begin position="220"/>
        <end position="311"/>
    </location>
</feature>
<dbReference type="InterPro" id="IPR032816">
    <property type="entry name" value="VTT_dom"/>
</dbReference>
<dbReference type="PATRIC" id="fig|123899.6.peg.3930"/>
<feature type="transmembrane region" description="Helical" evidence="6">
    <location>
        <begin position="6"/>
        <end position="26"/>
    </location>
</feature>
<evidence type="ECO:0000256" key="4">
    <source>
        <dbReference type="ARBA" id="ARBA00022989"/>
    </source>
</evidence>
<keyword evidence="5 6" id="KW-0472">Membrane</keyword>
<evidence type="ECO:0000313" key="8">
    <source>
        <dbReference type="EMBL" id="SAI73991.1"/>
    </source>
</evidence>
<dbReference type="eggNOG" id="COG0586">
    <property type="taxonomic scope" value="Bacteria"/>
</dbReference>
<reference evidence="8 9" key="1">
    <citation type="submission" date="2016-04" db="EMBL/GenBank/DDBJ databases">
        <authorList>
            <consortium name="Pathogen Informatics"/>
        </authorList>
    </citation>
    <scope>NUCLEOTIDE SEQUENCE [LARGE SCALE GENOMIC DNA]</scope>
    <source>
        <strain evidence="8 9">H044680328</strain>
    </source>
</reference>
<evidence type="ECO:0000256" key="2">
    <source>
        <dbReference type="ARBA" id="ARBA00022475"/>
    </source>
</evidence>
<dbReference type="PROSITE" id="PS50206">
    <property type="entry name" value="RHODANESE_3"/>
    <property type="match status" value="1"/>
</dbReference>
<keyword evidence="4 6" id="KW-1133">Transmembrane helix</keyword>
<organism evidence="8 9">
    <name type="scientific">Bordetella trematum</name>
    <dbReference type="NCBI Taxonomy" id="123899"/>
    <lineage>
        <taxon>Bacteria</taxon>
        <taxon>Pseudomonadati</taxon>
        <taxon>Pseudomonadota</taxon>
        <taxon>Betaproteobacteria</taxon>
        <taxon>Burkholderiales</taxon>
        <taxon>Alcaligenaceae</taxon>
        <taxon>Bordetella</taxon>
    </lineage>
</organism>
<evidence type="ECO:0000259" key="7">
    <source>
        <dbReference type="PROSITE" id="PS50206"/>
    </source>
</evidence>
<name>A0A157LV88_9BORD</name>
<dbReference type="Pfam" id="PF00581">
    <property type="entry name" value="Rhodanese"/>
    <property type="match status" value="1"/>
</dbReference>
<sequence length="320" mass="34526">MDFDAAAIRAALTFYAPGVVFANVLLQQMGLPIPVLPTLLLAGSLAAGAPQLLVLMAIALLAAMLADRLWYGIGRRFGYRVLAWMCKLSINPGSCVTQTADRFGRWGAWSLLFAKFIPGFSAVAAPMAGVLRMPLARFTLAAGGGAALWAGSALLAGWLLRTQVDEALALLESHAPVLGLAAMSLLLLWLAWKLWHRHAFLRLAAMPSITQEHWRELVSDARKPQVLDLRSPALVAELGTIPGAQLVTLAQLPRLVRQWPRTTCIVTLCACPHDATAARAAHRLRRLGFVNARHLQGGFETWLAMQATHSPDLPQATSAA</sequence>
<evidence type="ECO:0000256" key="5">
    <source>
        <dbReference type="ARBA" id="ARBA00023136"/>
    </source>
</evidence>
<dbReference type="PANTHER" id="PTHR42709:SF6">
    <property type="entry name" value="UNDECAPRENYL PHOSPHATE TRANSPORTER A"/>
    <property type="match status" value="1"/>
</dbReference>
<proteinExistence type="predicted"/>
<dbReference type="InterPro" id="IPR001763">
    <property type="entry name" value="Rhodanese-like_dom"/>
</dbReference>
<dbReference type="KEGG" id="btrm:SAMEA390648703932"/>
<dbReference type="Pfam" id="PF09335">
    <property type="entry name" value="VTT_dom"/>
    <property type="match status" value="1"/>
</dbReference>
<dbReference type="SUPFAM" id="SSF52821">
    <property type="entry name" value="Rhodanese/Cell cycle control phosphatase"/>
    <property type="match status" value="1"/>
</dbReference>